<keyword evidence="3" id="KW-1185">Reference proteome</keyword>
<organism evidence="2 3">
    <name type="scientific">Lactuca saligna</name>
    <name type="common">Willowleaf lettuce</name>
    <dbReference type="NCBI Taxonomy" id="75948"/>
    <lineage>
        <taxon>Eukaryota</taxon>
        <taxon>Viridiplantae</taxon>
        <taxon>Streptophyta</taxon>
        <taxon>Embryophyta</taxon>
        <taxon>Tracheophyta</taxon>
        <taxon>Spermatophyta</taxon>
        <taxon>Magnoliopsida</taxon>
        <taxon>eudicotyledons</taxon>
        <taxon>Gunneridae</taxon>
        <taxon>Pentapetalae</taxon>
        <taxon>asterids</taxon>
        <taxon>campanulids</taxon>
        <taxon>Asterales</taxon>
        <taxon>Asteraceae</taxon>
        <taxon>Cichorioideae</taxon>
        <taxon>Cichorieae</taxon>
        <taxon>Lactucinae</taxon>
        <taxon>Lactuca</taxon>
    </lineage>
</organism>
<dbReference type="SUPFAM" id="SSF52047">
    <property type="entry name" value="RNI-like"/>
    <property type="match status" value="1"/>
</dbReference>
<evidence type="ECO:0000313" key="3">
    <source>
        <dbReference type="Proteomes" id="UP001177003"/>
    </source>
</evidence>
<protein>
    <recommendedName>
        <fullName evidence="1">At1g61320/AtMIF1 LRR domain-containing protein</fullName>
    </recommendedName>
</protein>
<evidence type="ECO:0000313" key="2">
    <source>
        <dbReference type="EMBL" id="CAI9292815.1"/>
    </source>
</evidence>
<dbReference type="EMBL" id="OX465083">
    <property type="protein sequence ID" value="CAI9292815.1"/>
    <property type="molecule type" value="Genomic_DNA"/>
</dbReference>
<dbReference type="InterPro" id="IPR032675">
    <property type="entry name" value="LRR_dom_sf"/>
</dbReference>
<name>A0AA35ZHQ5_LACSI</name>
<dbReference type="PANTHER" id="PTHR32212">
    <property type="entry name" value="CYCLIN-LIKE F-BOX"/>
    <property type="match status" value="1"/>
</dbReference>
<dbReference type="Pfam" id="PF23622">
    <property type="entry name" value="LRR_At1g61320_AtMIF1"/>
    <property type="match status" value="1"/>
</dbReference>
<dbReference type="InterPro" id="IPR055357">
    <property type="entry name" value="LRR_At1g61320_AtMIF1"/>
</dbReference>
<evidence type="ECO:0000259" key="1">
    <source>
        <dbReference type="Pfam" id="PF23622"/>
    </source>
</evidence>
<feature type="domain" description="At1g61320/AtMIF1 LRR" evidence="1">
    <location>
        <begin position="210"/>
        <end position="409"/>
    </location>
</feature>
<dbReference type="SUPFAM" id="SSF81383">
    <property type="entry name" value="F-box domain"/>
    <property type="match status" value="1"/>
</dbReference>
<accession>A0AA35ZHQ5</accession>
<sequence length="476" mass="54314">MLRKLLFLMKELDEELIRNILSGNPVLETLVMSRLDAKGFDSLSNMKFVEGTMSLFSSDLVERKECYYDLVALDSWYEALHVGVASSKGLLFRGLLQDFLEERKSASFGAMEIAEEDQNQPVISSKRIKFEEIVEEGGEDRISALPDCLLVEILSRLPSTKDSIKTGTLSRRWKHLWTWVHTLIFTESDHNFPWSTFVSFVDKTLTQCRHLKLKKFVLSTSEFKFQINNWICYAIRYNVEELNLKSWGTVFLDQSFFISPPFTKLRLEGCALYPCGANTKLTSEGCVLNPLVAISWKNLQSLYITWGYLYEDLIENILSGSPVLETLVLDRCYGLGQFRIDITSKSLKKLVLSGYREPICDYEGVDDVVEINAPDVLSLAIKGDLVLLNLFLVNVSSLVEAELDYTNLWHWKRTRSEEMLKRFILNLSHVKELKIGSFCSKVLSHLEAKGFVVPSNIKFSGGFPNESESESESDSE</sequence>
<dbReference type="AlphaFoldDB" id="A0AA35ZHQ5"/>
<gene>
    <name evidence="2" type="ORF">LSALG_LOCUS31861</name>
</gene>
<dbReference type="CDD" id="cd22160">
    <property type="entry name" value="F-box_AtFBL13-like"/>
    <property type="match status" value="1"/>
</dbReference>
<dbReference type="Gene3D" id="3.80.10.10">
    <property type="entry name" value="Ribonuclease Inhibitor"/>
    <property type="match status" value="1"/>
</dbReference>
<dbReference type="Proteomes" id="UP001177003">
    <property type="component" value="Chromosome 7"/>
</dbReference>
<dbReference type="PANTHER" id="PTHR32212:SF454">
    <property type="entry name" value="F-BOX DOMAIN, LEUCINE-RICH REPEAT DOMAIN, L DOMAIN-CONTAINING PROTEIN"/>
    <property type="match status" value="1"/>
</dbReference>
<dbReference type="InterPro" id="IPR036047">
    <property type="entry name" value="F-box-like_dom_sf"/>
</dbReference>
<proteinExistence type="predicted"/>
<reference evidence="2" key="1">
    <citation type="submission" date="2023-04" db="EMBL/GenBank/DDBJ databases">
        <authorList>
            <person name="Vijverberg K."/>
            <person name="Xiong W."/>
            <person name="Schranz E."/>
        </authorList>
    </citation>
    <scope>NUCLEOTIDE SEQUENCE</scope>
</reference>
<dbReference type="InterPro" id="IPR053781">
    <property type="entry name" value="F-box_AtFBL13-like"/>
</dbReference>